<proteinExistence type="predicted"/>
<organism evidence="1 2">
    <name type="scientific">Pangasianodon hypophthalmus</name>
    <name type="common">Striped catfish</name>
    <name type="synonym">Helicophagus hypophthalmus</name>
    <dbReference type="NCBI Taxonomy" id="310915"/>
    <lineage>
        <taxon>Eukaryota</taxon>
        <taxon>Metazoa</taxon>
        <taxon>Chordata</taxon>
        <taxon>Craniata</taxon>
        <taxon>Vertebrata</taxon>
        <taxon>Euteleostomi</taxon>
        <taxon>Actinopterygii</taxon>
        <taxon>Neopterygii</taxon>
        <taxon>Teleostei</taxon>
        <taxon>Ostariophysi</taxon>
        <taxon>Siluriformes</taxon>
        <taxon>Pangasiidae</taxon>
        <taxon>Pangasianodon</taxon>
    </lineage>
</organism>
<protein>
    <submittedName>
        <fullName evidence="1">Uncharacterized protein</fullName>
    </submittedName>
</protein>
<accession>A0A5N5LBK9</accession>
<evidence type="ECO:0000313" key="2">
    <source>
        <dbReference type="Proteomes" id="UP000327468"/>
    </source>
</evidence>
<evidence type="ECO:0000313" key="1">
    <source>
        <dbReference type="EMBL" id="KAB5540077.1"/>
    </source>
</evidence>
<keyword evidence="2" id="KW-1185">Reference proteome</keyword>
<comment type="caution">
    <text evidence="1">The sequence shown here is derived from an EMBL/GenBank/DDBJ whole genome shotgun (WGS) entry which is preliminary data.</text>
</comment>
<name>A0A5N5LBK9_PANHP</name>
<sequence length="78" mass="8466">MPRDAAECATLCNFVSSSRRSDVDTSTSVQPCACKRVDFAPGWIGFLRHSALSPEPEDINTTRRQGDIAAITEILPEG</sequence>
<reference evidence="1 2" key="1">
    <citation type="submission" date="2019-06" db="EMBL/GenBank/DDBJ databases">
        <title>A chromosome-scale genome assembly of the striped catfish, Pangasianodon hypophthalmus.</title>
        <authorList>
            <person name="Wen M."/>
            <person name="Zahm M."/>
            <person name="Roques C."/>
            <person name="Cabau C."/>
            <person name="Klopp C."/>
            <person name="Donnadieu C."/>
            <person name="Jouanno E."/>
            <person name="Avarre J.-C."/>
            <person name="Campet M."/>
            <person name="Ha T.T.T."/>
            <person name="Dugue R."/>
            <person name="Lampietro C."/>
            <person name="Louis A."/>
            <person name="Herpin A."/>
            <person name="Echchiki A."/>
            <person name="Berthelot C."/>
            <person name="Parey E."/>
            <person name="Roest-Crollius H."/>
            <person name="Braasch I."/>
            <person name="Postlethwait J."/>
            <person name="Bobe J."/>
            <person name="Montfort J."/>
            <person name="Bouchez O."/>
            <person name="Begum T."/>
            <person name="Schartl M."/>
            <person name="Guiguen Y."/>
        </authorList>
    </citation>
    <scope>NUCLEOTIDE SEQUENCE [LARGE SCALE GENOMIC DNA]</scope>
    <source>
        <strain evidence="1 2">Indonesia</strain>
        <tissue evidence="1">Blood</tissue>
    </source>
</reference>
<gene>
    <name evidence="1" type="ORF">PHYPO_G00097210</name>
</gene>
<dbReference type="EMBL" id="VFJC01000020">
    <property type="protein sequence ID" value="KAB5540077.1"/>
    <property type="molecule type" value="Genomic_DNA"/>
</dbReference>
<dbReference type="Proteomes" id="UP000327468">
    <property type="component" value="Chromosome 19"/>
</dbReference>
<dbReference type="AlphaFoldDB" id="A0A5N5LBK9"/>